<evidence type="ECO:0000256" key="3">
    <source>
        <dbReference type="ARBA" id="ARBA00005141"/>
    </source>
</evidence>
<comment type="similarity">
    <text evidence="4">Belongs to the KdsC family.</text>
</comment>
<evidence type="ECO:0000256" key="7">
    <source>
        <dbReference type="ARBA" id="ARBA00012491"/>
    </source>
</evidence>
<gene>
    <name evidence="11" type="ORF">GCM10023081_23910</name>
</gene>
<dbReference type="SUPFAM" id="SSF53448">
    <property type="entry name" value="Nucleotide-diphospho-sugar transferases"/>
    <property type="match status" value="1"/>
</dbReference>
<evidence type="ECO:0000256" key="4">
    <source>
        <dbReference type="ARBA" id="ARBA00005893"/>
    </source>
</evidence>
<reference evidence="12" key="1">
    <citation type="journal article" date="2019" name="Int. J. Syst. Evol. Microbiol.">
        <title>The Global Catalogue of Microorganisms (GCM) 10K type strain sequencing project: providing services to taxonomists for standard genome sequencing and annotation.</title>
        <authorList>
            <consortium name="The Broad Institute Genomics Platform"/>
            <consortium name="The Broad Institute Genome Sequencing Center for Infectious Disease"/>
            <person name="Wu L."/>
            <person name="Ma J."/>
        </authorList>
    </citation>
    <scope>NUCLEOTIDE SEQUENCE [LARGE SCALE GENOMIC DNA]</scope>
    <source>
        <strain evidence="12">JCM 30742</strain>
    </source>
</reference>
<dbReference type="InterPro" id="IPR003329">
    <property type="entry name" value="Cytidylyl_trans"/>
</dbReference>
<comment type="similarity">
    <text evidence="5">Belongs to the CMP-NeuNAc synthase family.</text>
</comment>
<dbReference type="Gene3D" id="3.90.550.10">
    <property type="entry name" value="Spore Coat Polysaccharide Biosynthesis Protein SpsA, Chain A"/>
    <property type="match status" value="1"/>
</dbReference>
<comment type="caution">
    <text evidence="11">The sequence shown here is derived from an EMBL/GenBank/DDBJ whole genome shotgun (WGS) entry which is preliminary data.</text>
</comment>
<dbReference type="Proteomes" id="UP001500752">
    <property type="component" value="Unassembled WGS sequence"/>
</dbReference>
<dbReference type="RefSeq" id="WP_345151022.1">
    <property type="nucleotide sequence ID" value="NZ_BAABEO010000016.1"/>
</dbReference>
<dbReference type="Pfam" id="PF02348">
    <property type="entry name" value="CTP_transf_3"/>
    <property type="match status" value="1"/>
</dbReference>
<dbReference type="CDD" id="cd02513">
    <property type="entry name" value="CMP-NeuAc_Synthase"/>
    <property type="match status" value="1"/>
</dbReference>
<dbReference type="Pfam" id="PF08282">
    <property type="entry name" value="Hydrolase_3"/>
    <property type="match status" value="1"/>
</dbReference>
<dbReference type="InterPro" id="IPR029044">
    <property type="entry name" value="Nucleotide-diphossugar_trans"/>
</dbReference>
<keyword evidence="11" id="KW-0548">Nucleotidyltransferase</keyword>
<evidence type="ECO:0000256" key="9">
    <source>
        <dbReference type="ARBA" id="ARBA00022801"/>
    </source>
</evidence>
<keyword evidence="8" id="KW-0479">Metal-binding</keyword>
<accession>A0ABP7CEW8</accession>
<dbReference type="EC" id="2.7.7.43" evidence="7"/>
<proteinExistence type="inferred from homology"/>
<evidence type="ECO:0000256" key="8">
    <source>
        <dbReference type="ARBA" id="ARBA00022723"/>
    </source>
</evidence>
<keyword evidence="12" id="KW-1185">Reference proteome</keyword>
<comment type="cofactor">
    <cofactor evidence="2">
        <name>Mg(2+)</name>
        <dbReference type="ChEBI" id="CHEBI:18420"/>
    </cofactor>
</comment>
<evidence type="ECO:0000256" key="1">
    <source>
        <dbReference type="ARBA" id="ARBA00001862"/>
    </source>
</evidence>
<dbReference type="SFLD" id="SFLDG01136">
    <property type="entry name" value="C1.6:_Phosphoserine_Phosphatas"/>
    <property type="match status" value="1"/>
</dbReference>
<name>A0ABP7CEW8_9MICC</name>
<dbReference type="InterPro" id="IPR010023">
    <property type="entry name" value="KdsC_fam"/>
</dbReference>
<evidence type="ECO:0000256" key="2">
    <source>
        <dbReference type="ARBA" id="ARBA00001946"/>
    </source>
</evidence>
<dbReference type="Gene3D" id="3.40.50.1000">
    <property type="entry name" value="HAD superfamily/HAD-like"/>
    <property type="match status" value="1"/>
</dbReference>
<evidence type="ECO:0000256" key="6">
    <source>
        <dbReference type="ARBA" id="ARBA00011881"/>
    </source>
</evidence>
<dbReference type="InterPro" id="IPR050793">
    <property type="entry name" value="CMP-NeuNAc_synthase"/>
</dbReference>
<dbReference type="SUPFAM" id="SSF56784">
    <property type="entry name" value="HAD-like"/>
    <property type="match status" value="1"/>
</dbReference>
<evidence type="ECO:0000313" key="12">
    <source>
        <dbReference type="Proteomes" id="UP001500752"/>
    </source>
</evidence>
<organism evidence="11 12">
    <name type="scientific">Arthrobacter ginkgonis</name>
    <dbReference type="NCBI Taxonomy" id="1630594"/>
    <lineage>
        <taxon>Bacteria</taxon>
        <taxon>Bacillati</taxon>
        <taxon>Actinomycetota</taxon>
        <taxon>Actinomycetes</taxon>
        <taxon>Micrococcales</taxon>
        <taxon>Micrococcaceae</taxon>
        <taxon>Arthrobacter</taxon>
    </lineage>
</organism>
<dbReference type="InterPro" id="IPR023214">
    <property type="entry name" value="HAD_sf"/>
</dbReference>
<comment type="pathway">
    <text evidence="3">Amino-sugar metabolism; N-acetylneuraminate metabolism.</text>
</comment>
<comment type="subunit">
    <text evidence="6">Homotetramer.</text>
</comment>
<evidence type="ECO:0000313" key="11">
    <source>
        <dbReference type="EMBL" id="GAA3685647.1"/>
    </source>
</evidence>
<dbReference type="InterPro" id="IPR036412">
    <property type="entry name" value="HAD-like_sf"/>
</dbReference>
<comment type="catalytic activity">
    <reaction evidence="1">
        <text>an N-acylneuraminate + CTP = a CMP-N-acyl-beta-neuraminate + diphosphate</text>
        <dbReference type="Rhea" id="RHEA:11344"/>
        <dbReference type="ChEBI" id="CHEBI:33019"/>
        <dbReference type="ChEBI" id="CHEBI:37563"/>
        <dbReference type="ChEBI" id="CHEBI:60073"/>
        <dbReference type="ChEBI" id="CHEBI:68671"/>
        <dbReference type="EC" id="2.7.7.43"/>
    </reaction>
</comment>
<evidence type="ECO:0000256" key="5">
    <source>
        <dbReference type="ARBA" id="ARBA00010726"/>
    </source>
</evidence>
<evidence type="ECO:0000256" key="10">
    <source>
        <dbReference type="ARBA" id="ARBA00022842"/>
    </source>
</evidence>
<dbReference type="PANTHER" id="PTHR21485">
    <property type="entry name" value="HAD SUPERFAMILY MEMBERS CMAS AND KDSC"/>
    <property type="match status" value="1"/>
</dbReference>
<keyword evidence="9" id="KW-0378">Hydrolase</keyword>
<dbReference type="EMBL" id="BAABEO010000016">
    <property type="protein sequence ID" value="GAA3685647.1"/>
    <property type="molecule type" value="Genomic_DNA"/>
</dbReference>
<dbReference type="PANTHER" id="PTHR21485:SF3">
    <property type="entry name" value="N-ACYLNEURAMINATE CYTIDYLYLTRANSFERASE"/>
    <property type="match status" value="1"/>
</dbReference>
<protein>
    <recommendedName>
        <fullName evidence="7">N-acylneuraminate cytidylyltransferase</fullName>
        <ecNumber evidence="7">2.7.7.43</ecNumber>
    </recommendedName>
</protein>
<keyword evidence="11" id="KW-0808">Transferase</keyword>
<keyword evidence="10" id="KW-0460">Magnesium</keyword>
<sequence length="413" mass="43327">MSKTKQSRVLVVIPARGGSKGIPLKNLQPVAGRSLVARAVGAALAAPSVTDVVVSTDHPGIRAEALRCGAQVVKRPAELSGDLATSESAVLHVLDDHRAQTGEDPEVVVLLQCTSPFIDPADLDAAVAEVLAGGADVCFSAAESHAFLWTVGADGGVDAVGHDAAHRPRRQDRAPQYRETGAFYALRTDGFRRHGHRFFGRLRLHVVPPEHSTEIDTPEDLDLVAALAERREQGAGAPAGIDVDALVTDFDGVHTDDAVLLAEDGTEHVRVNRGDGMGVARLSRAGVPLLILSTEKNPVVAARGRKLGVEVLQGIDDKASRLAEWIAARGLDPERVAFLGNDVNDVGAMAAVGWPLAVADARPEARAAARLVLSAKGGHGAVREACERILAAQPQPRVLATAGEHHQGKGRSA</sequence>
<dbReference type="GO" id="GO:0016779">
    <property type="term" value="F:nucleotidyltransferase activity"/>
    <property type="evidence" value="ECO:0007669"/>
    <property type="project" value="UniProtKB-KW"/>
</dbReference>
<dbReference type="SFLD" id="SFLDS00003">
    <property type="entry name" value="Haloacid_Dehalogenase"/>
    <property type="match status" value="1"/>
</dbReference>
<dbReference type="SFLD" id="SFLDG01138">
    <property type="entry name" value="C1.6.2:_Deoxy-d-mannose-octulo"/>
    <property type="match status" value="1"/>
</dbReference>